<evidence type="ECO:0000313" key="2">
    <source>
        <dbReference type="Proteomes" id="UP000678393"/>
    </source>
</evidence>
<reference evidence="1" key="1">
    <citation type="submission" date="2021-04" db="EMBL/GenBank/DDBJ databases">
        <authorList>
            <consortium name="Molecular Ecology Group"/>
        </authorList>
    </citation>
    <scope>NUCLEOTIDE SEQUENCE</scope>
</reference>
<gene>
    <name evidence="1" type="ORF">CUNI_LOCUS19606</name>
</gene>
<keyword evidence="2" id="KW-1185">Reference proteome</keyword>
<evidence type="ECO:0000313" key="1">
    <source>
        <dbReference type="EMBL" id="CAG5134048.1"/>
    </source>
</evidence>
<proteinExistence type="predicted"/>
<comment type="caution">
    <text evidence="1">The sequence shown here is derived from an EMBL/GenBank/DDBJ whole genome shotgun (WGS) entry which is preliminary data.</text>
</comment>
<sequence length="60" mass="6473">MAVLMCVCFMAIWAPYAVLSICFSYIPKFDVTAVQSVIPTVLAKFSHVTNPLVSSSSSLS</sequence>
<organism evidence="1 2">
    <name type="scientific">Candidula unifasciata</name>
    <dbReference type="NCBI Taxonomy" id="100452"/>
    <lineage>
        <taxon>Eukaryota</taxon>
        <taxon>Metazoa</taxon>
        <taxon>Spiralia</taxon>
        <taxon>Lophotrochozoa</taxon>
        <taxon>Mollusca</taxon>
        <taxon>Gastropoda</taxon>
        <taxon>Heterobranchia</taxon>
        <taxon>Euthyneura</taxon>
        <taxon>Panpulmonata</taxon>
        <taxon>Eupulmonata</taxon>
        <taxon>Stylommatophora</taxon>
        <taxon>Helicina</taxon>
        <taxon>Helicoidea</taxon>
        <taxon>Geomitridae</taxon>
        <taxon>Candidula</taxon>
    </lineage>
</organism>
<dbReference type="Proteomes" id="UP000678393">
    <property type="component" value="Unassembled WGS sequence"/>
</dbReference>
<dbReference type="OrthoDB" id="5564849at2759"/>
<name>A0A8S4A0T9_9EUPU</name>
<dbReference type="EMBL" id="CAJHNH020006735">
    <property type="protein sequence ID" value="CAG5134048.1"/>
    <property type="molecule type" value="Genomic_DNA"/>
</dbReference>
<dbReference type="SUPFAM" id="SSF81321">
    <property type="entry name" value="Family A G protein-coupled receptor-like"/>
    <property type="match status" value="1"/>
</dbReference>
<accession>A0A8S4A0T9</accession>
<dbReference type="AlphaFoldDB" id="A0A8S4A0T9"/>
<protein>
    <recommendedName>
        <fullName evidence="3">Opsin</fullName>
    </recommendedName>
</protein>
<evidence type="ECO:0008006" key="3">
    <source>
        <dbReference type="Google" id="ProtNLM"/>
    </source>
</evidence>